<protein>
    <submittedName>
        <fullName evidence="5">MT3</fullName>
    </submittedName>
</protein>
<dbReference type="KEGG" id="ath:AT3G15353"/>
<evidence type="ECO:0000256" key="3">
    <source>
        <dbReference type="ARBA" id="ARBA00022851"/>
    </source>
</evidence>
<keyword evidence="3" id="KW-0480">Metal-thiolate cluster</keyword>
<evidence type="ECO:0000313" key="4">
    <source>
        <dbReference type="EMBL" id="CAA0382516.1"/>
    </source>
</evidence>
<dbReference type="GO" id="GO:0005507">
    <property type="term" value="F:copper ion binding"/>
    <property type="evidence" value="ECO:0007669"/>
    <property type="project" value="InterPro"/>
</dbReference>
<proteinExistence type="inferred from homology"/>
<gene>
    <name evidence="5" type="ordered locus">AXX17_At3g16060</name>
    <name evidence="6" type="ORF">AN1_LOCUS12910</name>
    <name evidence="4" type="ORF">C24_LOCUS12741</name>
</gene>
<dbReference type="PANTHER" id="PTHR33357">
    <property type="entry name" value="METALLOTHIONEIN-LIKE PROTEIN 3"/>
    <property type="match status" value="1"/>
</dbReference>
<dbReference type="OMA" id="ASCTCVN"/>
<evidence type="ECO:0000256" key="1">
    <source>
        <dbReference type="ARBA" id="ARBA00005802"/>
    </source>
</evidence>
<dbReference type="EMBL" id="CACSHJ010000089">
    <property type="protein sequence ID" value="CAA0382516.1"/>
    <property type="molecule type" value="Genomic_DNA"/>
</dbReference>
<dbReference type="InterPro" id="IPR044671">
    <property type="entry name" value="MT3"/>
</dbReference>
<evidence type="ECO:0000313" key="6">
    <source>
        <dbReference type="EMBL" id="VYS57461.1"/>
    </source>
</evidence>
<evidence type="ECO:0000313" key="8">
    <source>
        <dbReference type="Proteomes" id="UP000426265"/>
    </source>
</evidence>
<accession>A0A5S9XCI5</accession>
<dbReference type="AlphaFoldDB" id="A0A178VJJ5"/>
<dbReference type="Proteomes" id="UP000426265">
    <property type="component" value="Unassembled WGS sequence"/>
</dbReference>
<evidence type="ECO:0000256" key="2">
    <source>
        <dbReference type="ARBA" id="ARBA00022723"/>
    </source>
</evidence>
<dbReference type="Proteomes" id="UP000078284">
    <property type="component" value="Chromosome 3"/>
</dbReference>
<name>A0A178VJJ5_ARATH</name>
<keyword evidence="2" id="KW-0479">Metal-binding</keyword>
<dbReference type="Proteomes" id="UP000434276">
    <property type="component" value="Unassembled WGS sequence"/>
</dbReference>
<sequence>MSSNCGSCDCADKTQCVKKGTSYTFDIVETQESYKEAMIMDVGAEENNANCKCKCGSSCSCVNCTCCPN</sequence>
<accession>A0A178VJJ5</accession>
<organism evidence="5 7">
    <name type="scientific">Arabidopsis thaliana</name>
    <name type="common">Mouse-ear cress</name>
    <dbReference type="NCBI Taxonomy" id="3702"/>
    <lineage>
        <taxon>Eukaryota</taxon>
        <taxon>Viridiplantae</taxon>
        <taxon>Streptophyta</taxon>
        <taxon>Embryophyta</taxon>
        <taxon>Tracheophyta</taxon>
        <taxon>Spermatophyta</taxon>
        <taxon>Magnoliopsida</taxon>
        <taxon>eudicotyledons</taxon>
        <taxon>Gunneridae</taxon>
        <taxon>Pentapetalae</taxon>
        <taxon>rosids</taxon>
        <taxon>malvids</taxon>
        <taxon>Brassicales</taxon>
        <taxon>Brassicaceae</taxon>
        <taxon>Camelineae</taxon>
        <taxon>Arabidopsis</taxon>
    </lineage>
</organism>
<reference evidence="4 9" key="3">
    <citation type="submission" date="2019-12" db="EMBL/GenBank/DDBJ databases">
        <authorList>
            <person name="Jiao W.-B."/>
            <person name="Schneeberger K."/>
        </authorList>
    </citation>
    <scope>NUCLEOTIDE SEQUENCE [LARGE SCALE GENOMIC DNA]</scope>
    <source>
        <strain evidence="8">cv. An-1</strain>
        <strain evidence="9">cv. C24</strain>
    </source>
</reference>
<dbReference type="PANTHER" id="PTHR33357:SF3">
    <property type="entry name" value="METALLOTHIONEIN-LIKE PROTEIN 3"/>
    <property type="match status" value="1"/>
</dbReference>
<dbReference type="EMBL" id="CACRSJ010000106">
    <property type="protein sequence ID" value="VYS57461.1"/>
    <property type="molecule type" value="Genomic_DNA"/>
</dbReference>
<evidence type="ECO:0000313" key="9">
    <source>
        <dbReference type="Proteomes" id="UP000434276"/>
    </source>
</evidence>
<comment type="similarity">
    <text evidence="1">Belongs to the metallothionein superfamily. Type 15 family.</text>
</comment>
<reference evidence="5" key="2">
    <citation type="submission" date="2016-03" db="EMBL/GenBank/DDBJ databases">
        <title>Full-length assembly of Arabidopsis thaliana Ler reveals the complement of translocations and inversions.</title>
        <authorList>
            <person name="Zapata L."/>
            <person name="Schneeberger K."/>
            <person name="Ossowski S."/>
        </authorList>
    </citation>
    <scope>NUCLEOTIDE SEQUENCE [LARGE SCALE GENOMIC DNA]</scope>
    <source>
        <tissue evidence="5">Leaf</tissue>
    </source>
</reference>
<dbReference type="GO" id="GO:0006878">
    <property type="term" value="P:intracellular copper ion homeostasis"/>
    <property type="evidence" value="ECO:0007669"/>
    <property type="project" value="InterPro"/>
</dbReference>
<reference evidence="7" key="1">
    <citation type="journal article" date="2016" name="Proc. Natl. Acad. Sci. U.S.A.">
        <title>Chromosome-level assembly of Arabidopsis thaliana Ler reveals the extent of translocation and inversion polymorphisms.</title>
        <authorList>
            <person name="Zapata L."/>
            <person name="Ding J."/>
            <person name="Willing E.M."/>
            <person name="Hartwig B."/>
            <person name="Bezdan D."/>
            <person name="Jiao W.B."/>
            <person name="Patel V."/>
            <person name="Velikkakam James G."/>
            <person name="Koornneef M."/>
            <person name="Ossowski S."/>
            <person name="Schneeberger K."/>
        </authorList>
    </citation>
    <scope>NUCLEOTIDE SEQUENCE [LARGE SCALE GENOMIC DNA]</scope>
    <source>
        <strain evidence="7">cv. Landsberg erecta</strain>
    </source>
</reference>
<dbReference type="EMBL" id="LUHQ01000003">
    <property type="protein sequence ID" value="OAP06547.1"/>
    <property type="molecule type" value="Genomic_DNA"/>
</dbReference>
<evidence type="ECO:0000313" key="7">
    <source>
        <dbReference type="Proteomes" id="UP000078284"/>
    </source>
</evidence>
<dbReference type="GO" id="GO:0008270">
    <property type="term" value="F:zinc ion binding"/>
    <property type="evidence" value="ECO:0007669"/>
    <property type="project" value="InterPro"/>
</dbReference>
<dbReference type="ExpressionAtlas" id="A0A178VJJ5">
    <property type="expression patterns" value="baseline and differential"/>
</dbReference>
<evidence type="ECO:0000313" key="5">
    <source>
        <dbReference type="EMBL" id="OAP06547.1"/>
    </source>
</evidence>
<dbReference type="OrthoDB" id="739871at2759"/>